<feature type="non-terminal residue" evidence="2">
    <location>
        <position position="166"/>
    </location>
</feature>
<protein>
    <submittedName>
        <fullName evidence="2">Uncharacterized protein</fullName>
    </submittedName>
</protein>
<evidence type="ECO:0000313" key="3">
    <source>
        <dbReference type="Proteomes" id="UP000266841"/>
    </source>
</evidence>
<evidence type="ECO:0000313" key="2">
    <source>
        <dbReference type="EMBL" id="EJK52418.1"/>
    </source>
</evidence>
<dbReference type="AlphaFoldDB" id="K0RFA9"/>
<feature type="compositionally biased region" description="Low complexity" evidence="1">
    <location>
        <begin position="137"/>
        <end position="155"/>
    </location>
</feature>
<evidence type="ECO:0000256" key="1">
    <source>
        <dbReference type="SAM" id="MobiDB-lite"/>
    </source>
</evidence>
<feature type="region of interest" description="Disordered" evidence="1">
    <location>
        <begin position="120"/>
        <end position="166"/>
    </location>
</feature>
<organism evidence="2 3">
    <name type="scientific">Thalassiosira oceanica</name>
    <name type="common">Marine diatom</name>
    <dbReference type="NCBI Taxonomy" id="159749"/>
    <lineage>
        <taxon>Eukaryota</taxon>
        <taxon>Sar</taxon>
        <taxon>Stramenopiles</taxon>
        <taxon>Ochrophyta</taxon>
        <taxon>Bacillariophyta</taxon>
        <taxon>Coscinodiscophyceae</taxon>
        <taxon>Thalassiosirophycidae</taxon>
        <taxon>Thalassiosirales</taxon>
        <taxon>Thalassiosiraceae</taxon>
        <taxon>Thalassiosira</taxon>
    </lineage>
</organism>
<proteinExistence type="predicted"/>
<feature type="region of interest" description="Disordered" evidence="1">
    <location>
        <begin position="80"/>
        <end position="99"/>
    </location>
</feature>
<comment type="caution">
    <text evidence="2">The sequence shown here is derived from an EMBL/GenBank/DDBJ whole genome shotgun (WGS) entry which is preliminary data.</text>
</comment>
<accession>K0RFA9</accession>
<dbReference type="EMBL" id="AGNL01039891">
    <property type="protein sequence ID" value="EJK52418.1"/>
    <property type="molecule type" value="Genomic_DNA"/>
</dbReference>
<reference evidence="2 3" key="1">
    <citation type="journal article" date="2012" name="Genome Biol.">
        <title>Genome and low-iron response of an oceanic diatom adapted to chronic iron limitation.</title>
        <authorList>
            <person name="Lommer M."/>
            <person name="Specht M."/>
            <person name="Roy A.S."/>
            <person name="Kraemer L."/>
            <person name="Andreson R."/>
            <person name="Gutowska M.A."/>
            <person name="Wolf J."/>
            <person name="Bergner S.V."/>
            <person name="Schilhabel M.B."/>
            <person name="Klostermeier U.C."/>
            <person name="Beiko R.G."/>
            <person name="Rosenstiel P."/>
            <person name="Hippler M."/>
            <person name="Laroche J."/>
        </authorList>
    </citation>
    <scope>NUCLEOTIDE SEQUENCE [LARGE SCALE GENOMIC DNA]</scope>
    <source>
        <strain evidence="2 3">CCMP1005</strain>
    </source>
</reference>
<name>K0RFA9_THAOC</name>
<keyword evidence="3" id="KW-1185">Reference proteome</keyword>
<dbReference type="Proteomes" id="UP000266841">
    <property type="component" value="Unassembled WGS sequence"/>
</dbReference>
<feature type="compositionally biased region" description="Polar residues" evidence="1">
    <location>
        <begin position="157"/>
        <end position="166"/>
    </location>
</feature>
<gene>
    <name evidence="2" type="ORF">THAOC_28304</name>
</gene>
<sequence>MKAVAIPIMIPWRRFRSGPVIIANVAKRCLGGACFVREATYSSQLPYPKSKVEPLPVLGSGYLSRVHIYPTQVESVFQITRAADSDDDDDDDDDEGDIDRCRQAGLLFLEPFFGFGSPSRTAPPARAHPCPHPPPLASLALAPPRQLQPTPTATAGDATQTRPAAP</sequence>
<feature type="compositionally biased region" description="Acidic residues" evidence="1">
    <location>
        <begin position="85"/>
        <end position="97"/>
    </location>
</feature>